<evidence type="ECO:0000313" key="1">
    <source>
        <dbReference type="EMBL" id="BCO36463.1"/>
    </source>
</evidence>
<dbReference type="OrthoDB" id="9803968at2"/>
<dbReference type="RefSeq" id="WP_142358695.1">
    <property type="nucleotide sequence ID" value="NZ_AP024237.1"/>
</dbReference>
<dbReference type="AlphaFoldDB" id="A0A7R7GUT2"/>
<keyword evidence="2" id="KW-1185">Reference proteome</keyword>
<name>A0A7R7GUT2_9MYCO</name>
<dbReference type="Proteomes" id="UP000595446">
    <property type="component" value="Chromosome"/>
</dbReference>
<dbReference type="EMBL" id="AP024237">
    <property type="protein sequence ID" value="BCO36463.1"/>
    <property type="molecule type" value="Genomic_DNA"/>
</dbReference>
<evidence type="ECO:0000313" key="2">
    <source>
        <dbReference type="Proteomes" id="UP000595446"/>
    </source>
</evidence>
<protein>
    <submittedName>
        <fullName evidence="1">Uncharacterized protein</fullName>
    </submittedName>
</protein>
<accession>A0A7R7GUT2</accession>
<gene>
    <name evidence="1" type="ORF">MHEC_28960</name>
</gene>
<sequence length="114" mass="11621">MSRSKPGIRCRAIGAAVGCRCRATRGAKPAWGQLDPVVLVTADGYAFGGGVHHKRPEIAGLRAGLTSLKATVVVPRIGVGAAMPDRALDWDASAAEGTASAEGLAFAASAVTWH</sequence>
<reference evidence="1 2" key="1">
    <citation type="submission" date="2020-12" db="EMBL/GenBank/DDBJ databases">
        <title>Complete genome sequence of Mycobacterium heckeshornense JCM 15655T, closely related to a pathogenic non-tuberculous mycobacterial species Mycobacterium xenopi.</title>
        <authorList>
            <person name="Yoshida M."/>
            <person name="Fukano H."/>
            <person name="Asakura T."/>
            <person name="Suzuki M."/>
            <person name="Hoshino Y."/>
        </authorList>
    </citation>
    <scope>NUCLEOTIDE SEQUENCE [LARGE SCALE GENOMIC DNA]</scope>
    <source>
        <strain evidence="1 2">JCM 15655</strain>
    </source>
</reference>
<organism evidence="1 2">
    <name type="scientific">Mycobacterium heckeshornense</name>
    <dbReference type="NCBI Taxonomy" id="110505"/>
    <lineage>
        <taxon>Bacteria</taxon>
        <taxon>Bacillati</taxon>
        <taxon>Actinomycetota</taxon>
        <taxon>Actinomycetes</taxon>
        <taxon>Mycobacteriales</taxon>
        <taxon>Mycobacteriaceae</taxon>
        <taxon>Mycobacterium</taxon>
    </lineage>
</organism>
<proteinExistence type="predicted"/>